<dbReference type="Pfam" id="PF07875">
    <property type="entry name" value="Coat_F"/>
    <property type="match status" value="1"/>
</dbReference>
<proteinExistence type="predicted"/>
<dbReference type="HOGENOM" id="CLU_422678_0_0_9"/>
<sequence>MQRTVHEVLELRDLIVACDAVANKLLHAASTARDADVVQMLGAHQRTFQQQGHQLRLALKGEGGLYGLGAHPGGGTGAAGATGPGTFGPTGMAWGPGGPAGPAGPGPAGRPGDPAGNGWRPMRGGSPEVGPHGEGYDATRHALRADRPELVGWEPGAGNNEGWQAGARREPAGLAAGVGLGPGAGGRESGGLRDDAGLRQSAVTPPRAGWAAAAAPVAPGSVTNFDHPGGGPAARTEARRPALGDADRPAGTRTGAPAAEAFTAVRPVGYGPGSATRTVGGGIAARNEPAFRGHWAAQGGPEGGPGTEGVRFDSPRVGLRPELSPAPGTGPAAGPTPDGPRPAFQQGPAHGQGQGHAFGSGPGPRPGPGPAPFTGTAAGGGPVFTGTYGSPIRDGAPGAVPGAHADRGFGSGPSTAPAAGPTAPAQTWQAEPAQAAGVRLADPDALAVADCLQDCKHMALRMMVAATEASDRHLRRTLYQMAGHHLEMAEQHSEWLRRRGLYTVPPATPDLVRHLEDDIRRMEEAVQVSPAVAAGTSGGAVHTSLAGYPAGGLKGAFGGQQIRN</sequence>
<name>E6SHQ8_THEM7</name>
<dbReference type="Proteomes" id="UP000008915">
    <property type="component" value="Chromosome"/>
</dbReference>
<dbReference type="KEGG" id="tmr:Tmar_0634"/>
<reference evidence="3" key="2">
    <citation type="journal article" date="2010" name="Stand. Genomic Sci.">
        <title>Complete genome sequence of Thermaerobacter marianensis type strain (7p75aT).</title>
        <authorList>
            <person name="Han C."/>
            <person name="Gu W."/>
            <person name="Zhang X."/>
            <person name="Lapidus A."/>
            <person name="Nolan M."/>
            <person name="Copeland A."/>
            <person name="Lucas S."/>
            <person name="Glavina Del Rio T."/>
            <person name="Tice H."/>
            <person name="Cheng J."/>
            <person name="Tapia R."/>
            <person name="Goodwin L."/>
            <person name="Pitluck S."/>
            <person name="Pagani I."/>
            <person name="Ivanova N."/>
            <person name="Mavromatis K."/>
            <person name="Mikhailova N."/>
            <person name="Pati A."/>
            <person name="Chen A."/>
            <person name="Palaniappan K."/>
            <person name="Land M."/>
            <person name="Hauser L."/>
            <person name="Chang Y."/>
            <person name="Jeffries C."/>
            <person name="Schneider S."/>
            <person name="Rohde M."/>
            <person name="Goker M."/>
            <person name="Pukall R."/>
            <person name="Woyke T."/>
            <person name="Bristow J."/>
            <person name="Eisen J."/>
            <person name="Markowitz V."/>
            <person name="Hugenholtz P."/>
            <person name="Kyrpides N."/>
            <person name="Klenk H."/>
            <person name="Detter J."/>
        </authorList>
    </citation>
    <scope>NUCLEOTIDE SEQUENCE [LARGE SCALE GENOMIC DNA]</scope>
    <source>
        <strain evidence="3">ATCC 700841 / DSM 12885 / JCM 10246 / 7p75a</strain>
    </source>
</reference>
<protein>
    <recommendedName>
        <fullName evidence="4">Coat F domain protein</fullName>
    </recommendedName>
</protein>
<feature type="region of interest" description="Disordered" evidence="1">
    <location>
        <begin position="95"/>
        <end position="136"/>
    </location>
</feature>
<feature type="compositionally biased region" description="Gly residues" evidence="1">
    <location>
        <begin position="179"/>
        <end position="189"/>
    </location>
</feature>
<evidence type="ECO:0000313" key="2">
    <source>
        <dbReference type="EMBL" id="ADU50755.1"/>
    </source>
</evidence>
<evidence type="ECO:0000313" key="3">
    <source>
        <dbReference type="Proteomes" id="UP000008915"/>
    </source>
</evidence>
<accession>E6SHQ8</accession>
<dbReference type="RefSeq" id="WP_013495060.1">
    <property type="nucleotide sequence ID" value="NC_014831.1"/>
</dbReference>
<evidence type="ECO:0008006" key="4">
    <source>
        <dbReference type="Google" id="ProtNLM"/>
    </source>
</evidence>
<feature type="region of interest" description="Disordered" evidence="1">
    <location>
        <begin position="179"/>
        <end position="198"/>
    </location>
</feature>
<feature type="region of interest" description="Disordered" evidence="1">
    <location>
        <begin position="293"/>
        <end position="431"/>
    </location>
</feature>
<feature type="compositionally biased region" description="Low complexity" evidence="1">
    <location>
        <begin position="325"/>
        <end position="349"/>
    </location>
</feature>
<gene>
    <name evidence="2" type="ordered locus">Tmar_0634</name>
</gene>
<feature type="compositionally biased region" description="Basic and acidic residues" evidence="1">
    <location>
        <begin position="236"/>
        <end position="250"/>
    </location>
</feature>
<feature type="compositionally biased region" description="Gly residues" evidence="1">
    <location>
        <begin position="350"/>
        <end position="362"/>
    </location>
</feature>
<keyword evidence="3" id="KW-1185">Reference proteome</keyword>
<reference evidence="2 3" key="1">
    <citation type="journal article" date="2010" name="Stand. Genomic Sci.">
        <title>Complete genome sequence of Thermaerobacter marianensis type strain (7p75a).</title>
        <authorList>
            <person name="Han C."/>
            <person name="Gu W."/>
            <person name="Zhang X."/>
            <person name="Lapidus A."/>
            <person name="Nolan M."/>
            <person name="Copeland A."/>
            <person name="Lucas S."/>
            <person name="Del Rio T.G."/>
            <person name="Tice H."/>
            <person name="Cheng J.F."/>
            <person name="Tapia R."/>
            <person name="Goodwin L."/>
            <person name="Pitluck S."/>
            <person name="Pagani I."/>
            <person name="Ivanova N."/>
            <person name="Mavromatis K."/>
            <person name="Mikhailova N."/>
            <person name="Pati A."/>
            <person name="Chen A."/>
            <person name="Palaniappan K."/>
            <person name="Land M."/>
            <person name="Hauser L."/>
            <person name="Chang Y.J."/>
            <person name="Jeffries C.D."/>
            <person name="Schneider S."/>
            <person name="Rohde M."/>
            <person name="Goker M."/>
            <person name="Pukall R."/>
            <person name="Woyke T."/>
            <person name="Bristow J."/>
            <person name="Eisen J.A."/>
            <person name="Markowitz V."/>
            <person name="Hugenholtz P."/>
            <person name="Kyrpides N.C."/>
            <person name="Klenk H.P."/>
            <person name="Detter J.C."/>
        </authorList>
    </citation>
    <scope>NUCLEOTIDE SEQUENCE [LARGE SCALE GENOMIC DNA]</scope>
    <source>
        <strain evidence="3">ATCC 700841 / DSM 12885 / JCM 10246 / 7p75a</strain>
    </source>
</reference>
<evidence type="ECO:0000256" key="1">
    <source>
        <dbReference type="SAM" id="MobiDB-lite"/>
    </source>
</evidence>
<dbReference type="OrthoDB" id="9836460at2"/>
<feature type="region of interest" description="Disordered" evidence="1">
    <location>
        <begin position="221"/>
        <end position="254"/>
    </location>
</feature>
<feature type="compositionally biased region" description="Gly residues" evidence="1">
    <location>
        <begin position="95"/>
        <end position="109"/>
    </location>
</feature>
<feature type="compositionally biased region" description="Low complexity" evidence="1">
    <location>
        <begin position="412"/>
        <end position="425"/>
    </location>
</feature>
<dbReference type="InterPro" id="IPR012851">
    <property type="entry name" value="Spore_coat_CotF-like"/>
</dbReference>
<dbReference type="AlphaFoldDB" id="E6SHQ8"/>
<dbReference type="EMBL" id="CP002344">
    <property type="protein sequence ID" value="ADU50755.1"/>
    <property type="molecule type" value="Genomic_DNA"/>
</dbReference>
<organism evidence="2 3">
    <name type="scientific">Thermaerobacter marianensis (strain ATCC 700841 / DSM 12885 / JCM 10246 / 7p75a)</name>
    <dbReference type="NCBI Taxonomy" id="644966"/>
    <lineage>
        <taxon>Bacteria</taxon>
        <taxon>Bacillati</taxon>
        <taxon>Bacillota</taxon>
        <taxon>Clostridia</taxon>
        <taxon>Eubacteriales</taxon>
        <taxon>Clostridiales Family XVII. Incertae Sedis</taxon>
        <taxon>Thermaerobacter</taxon>
    </lineage>
</organism>